<proteinExistence type="predicted"/>
<dbReference type="HOGENOM" id="CLU_1387912_0_0_6"/>
<dbReference type="EMBL" id="JH600070">
    <property type="protein sequence ID" value="EIJ44323.1"/>
    <property type="molecule type" value="Genomic_DNA"/>
</dbReference>
<feature type="signal peptide" evidence="1">
    <location>
        <begin position="1"/>
        <end position="21"/>
    </location>
</feature>
<sequence>MKVSLLTAVISILLQTTVAVAETPATTAPTPVSPAAPTAPMMPTIGDNPMMMPQGYMEMMEKRQASWKAVQAEMDKIRQIKDPMERQKQIEAQIDKVQQQMQENHMMMRALRQEQTMMMADDAPSYTPPAYMQPNMPPMMQQNYPAYQPQPYSAYQQPQAMNMPMMGMGNRQQMQQHQQMMEERLSRIEKLLSEKK</sequence>
<dbReference type="RefSeq" id="WP_002692290.1">
    <property type="nucleotide sequence ID" value="NZ_JH600070.1"/>
</dbReference>
<keyword evidence="3" id="KW-1185">Reference proteome</keyword>
<name>I3CL30_9GAMM</name>
<gene>
    <name evidence="2" type="ORF">BegalDRAFT_3513</name>
</gene>
<evidence type="ECO:0000313" key="3">
    <source>
        <dbReference type="Proteomes" id="UP000005744"/>
    </source>
</evidence>
<organism evidence="2 3">
    <name type="scientific">Beggiatoa alba B18LD</name>
    <dbReference type="NCBI Taxonomy" id="395493"/>
    <lineage>
        <taxon>Bacteria</taxon>
        <taxon>Pseudomonadati</taxon>
        <taxon>Pseudomonadota</taxon>
        <taxon>Gammaproteobacteria</taxon>
        <taxon>Thiotrichales</taxon>
        <taxon>Thiotrichaceae</taxon>
        <taxon>Beggiatoa</taxon>
    </lineage>
</organism>
<feature type="chain" id="PRO_5003669050" evidence="1">
    <location>
        <begin position="22"/>
        <end position="196"/>
    </location>
</feature>
<accession>I3CL30</accession>
<evidence type="ECO:0000313" key="2">
    <source>
        <dbReference type="EMBL" id="EIJ44323.1"/>
    </source>
</evidence>
<dbReference type="OrthoDB" id="10012679at2"/>
<dbReference type="Proteomes" id="UP000005744">
    <property type="component" value="Unassembled WGS sequence"/>
</dbReference>
<dbReference type="AlphaFoldDB" id="I3CL30"/>
<protein>
    <submittedName>
        <fullName evidence="2">Uncharacterized protein</fullName>
    </submittedName>
</protein>
<evidence type="ECO:0000256" key="1">
    <source>
        <dbReference type="SAM" id="SignalP"/>
    </source>
</evidence>
<keyword evidence="1" id="KW-0732">Signal</keyword>
<reference evidence="2 3" key="1">
    <citation type="submission" date="2011-11" db="EMBL/GenBank/DDBJ databases">
        <title>Improved High-Quality Draft sequence of Beggiatoa alba B18lD.</title>
        <authorList>
            <consortium name="US DOE Joint Genome Institute"/>
            <person name="Lucas S."/>
            <person name="Han J."/>
            <person name="Lapidus A."/>
            <person name="Cheng J.-F."/>
            <person name="Goodwin L."/>
            <person name="Pitluck S."/>
            <person name="Peters L."/>
            <person name="Mikhailova N."/>
            <person name="Held B."/>
            <person name="Detter J.C."/>
            <person name="Han C."/>
            <person name="Tapia R."/>
            <person name="Land M."/>
            <person name="Hauser L."/>
            <person name="Kyrpides N."/>
            <person name="Ivanova N."/>
            <person name="Pagani I."/>
            <person name="Samuel K."/>
            <person name="Teske A."/>
            <person name="Mueller J."/>
            <person name="Woyke T."/>
        </authorList>
    </citation>
    <scope>NUCLEOTIDE SEQUENCE [LARGE SCALE GENOMIC DNA]</scope>
    <source>
        <strain evidence="2 3">B18LD</strain>
    </source>
</reference>